<gene>
    <name evidence="2" type="ORF">UFOVP113_116</name>
    <name evidence="3" type="ORF">UFOVP225_103</name>
</gene>
<dbReference type="EMBL" id="LR798275">
    <property type="protein sequence ID" value="CAB5219649.1"/>
    <property type="molecule type" value="Genomic_DNA"/>
</dbReference>
<accession>A0A6J7WNP0</accession>
<feature type="transmembrane region" description="Helical" evidence="1">
    <location>
        <begin position="12"/>
        <end position="43"/>
    </location>
</feature>
<protein>
    <submittedName>
        <fullName evidence="3">Uncharacterized protein</fullName>
    </submittedName>
</protein>
<evidence type="ECO:0000313" key="2">
    <source>
        <dbReference type="EMBL" id="CAB4128913.1"/>
    </source>
</evidence>
<dbReference type="EMBL" id="LR796231">
    <property type="protein sequence ID" value="CAB4128913.1"/>
    <property type="molecule type" value="Genomic_DNA"/>
</dbReference>
<keyword evidence="1" id="KW-0812">Transmembrane</keyword>
<sequence length="51" mass="5341">MTRFMIKCIGVGVLFVGLGGMVISGFTLTNLILDAIGIAFIIIGRDVPDGD</sequence>
<evidence type="ECO:0000256" key="1">
    <source>
        <dbReference type="SAM" id="Phobius"/>
    </source>
</evidence>
<organism evidence="3">
    <name type="scientific">uncultured Caudovirales phage</name>
    <dbReference type="NCBI Taxonomy" id="2100421"/>
    <lineage>
        <taxon>Viruses</taxon>
        <taxon>Duplodnaviria</taxon>
        <taxon>Heunggongvirae</taxon>
        <taxon>Uroviricota</taxon>
        <taxon>Caudoviricetes</taxon>
        <taxon>Peduoviridae</taxon>
        <taxon>Maltschvirus</taxon>
        <taxon>Maltschvirus maltsch</taxon>
    </lineage>
</organism>
<keyword evidence="1" id="KW-1133">Transmembrane helix</keyword>
<proteinExistence type="predicted"/>
<reference evidence="3" key="1">
    <citation type="submission" date="2020-05" db="EMBL/GenBank/DDBJ databases">
        <authorList>
            <person name="Chiriac C."/>
            <person name="Salcher M."/>
            <person name="Ghai R."/>
            <person name="Kavagutti S V."/>
        </authorList>
    </citation>
    <scope>NUCLEOTIDE SEQUENCE</scope>
</reference>
<evidence type="ECO:0000313" key="3">
    <source>
        <dbReference type="EMBL" id="CAB5219649.1"/>
    </source>
</evidence>
<name>A0A6J7WNP0_9CAUD</name>
<keyword evidence="1" id="KW-0472">Membrane</keyword>